<dbReference type="PRINTS" id="PR01837">
    <property type="entry name" value="MGTCSAPBPROT"/>
</dbReference>
<sequence length="241" mass="26432">MGEIIDASNPWVIDNVSLMMRLFLAMLLGGLVGLEREQANHPAGLRTHILVCLGSALIMLLSIYGFAQFVYEGNVRVDPARLATAVITGIGFLGAGTIIFTGKSIAGLTTAASLWVVASIGLAVGAGFYFAAVAATVLVIVNLFVFNKIEQRYFTSKKTYVLTLETDGASHFLHQLHEFLNEQEIQTKKITTQRLINRPYEGPDVKHTEIQVVLIVPRQFEIFAFTTQVEQMTGVRSVTVE</sequence>
<keyword evidence="3" id="KW-1003">Cell membrane</keyword>
<proteinExistence type="inferred from homology"/>
<evidence type="ECO:0000256" key="2">
    <source>
        <dbReference type="ARBA" id="ARBA00009298"/>
    </source>
</evidence>
<dbReference type="Proteomes" id="UP000266177">
    <property type="component" value="Unassembled WGS sequence"/>
</dbReference>
<dbReference type="GO" id="GO:0005886">
    <property type="term" value="C:plasma membrane"/>
    <property type="evidence" value="ECO:0007669"/>
    <property type="project" value="UniProtKB-SubCell"/>
</dbReference>
<dbReference type="OrthoDB" id="9811198at2"/>
<dbReference type="InterPro" id="IPR049177">
    <property type="entry name" value="MgtC_SapB_SrpB_YhiD_N"/>
</dbReference>
<comment type="similarity">
    <text evidence="2">Belongs to the MgtC/SapB family.</text>
</comment>
<evidence type="ECO:0000256" key="6">
    <source>
        <dbReference type="ARBA" id="ARBA00023136"/>
    </source>
</evidence>
<evidence type="ECO:0000256" key="5">
    <source>
        <dbReference type="ARBA" id="ARBA00022989"/>
    </source>
</evidence>
<dbReference type="PANTHER" id="PTHR33778:SF1">
    <property type="entry name" value="MAGNESIUM TRANSPORTER YHID-RELATED"/>
    <property type="match status" value="1"/>
</dbReference>
<evidence type="ECO:0000256" key="4">
    <source>
        <dbReference type="ARBA" id="ARBA00022692"/>
    </source>
</evidence>
<dbReference type="AlphaFoldDB" id="A0A3A3GLX7"/>
<feature type="transmembrane region" description="Helical" evidence="7">
    <location>
        <begin position="18"/>
        <end position="35"/>
    </location>
</feature>
<dbReference type="PANTHER" id="PTHR33778">
    <property type="entry name" value="PROTEIN MGTC"/>
    <property type="match status" value="1"/>
</dbReference>
<dbReference type="InterPro" id="IPR003416">
    <property type="entry name" value="MgtC/SapB/SrpB/YhiD_fam"/>
</dbReference>
<evidence type="ECO:0000313" key="10">
    <source>
        <dbReference type="Proteomes" id="UP000266177"/>
    </source>
</evidence>
<comment type="subcellular location">
    <subcellularLocation>
        <location evidence="1">Cell membrane</location>
        <topology evidence="1">Multi-pass membrane protein</topology>
    </subcellularLocation>
</comment>
<accession>A0A3A3GLX7</accession>
<keyword evidence="4 7" id="KW-0812">Transmembrane</keyword>
<dbReference type="RefSeq" id="WP_119791864.1">
    <property type="nucleotide sequence ID" value="NZ_QYZD01000003.1"/>
</dbReference>
<gene>
    <name evidence="9" type="ORF">DQX05_06345</name>
</gene>
<keyword evidence="6 7" id="KW-0472">Membrane</keyword>
<evidence type="ECO:0000313" key="9">
    <source>
        <dbReference type="EMBL" id="RJG25692.1"/>
    </source>
</evidence>
<evidence type="ECO:0000256" key="7">
    <source>
        <dbReference type="SAM" id="Phobius"/>
    </source>
</evidence>
<evidence type="ECO:0000256" key="3">
    <source>
        <dbReference type="ARBA" id="ARBA00022475"/>
    </source>
</evidence>
<dbReference type="EMBL" id="QYZD01000003">
    <property type="protein sequence ID" value="RJG25692.1"/>
    <property type="molecule type" value="Genomic_DNA"/>
</dbReference>
<protein>
    <submittedName>
        <fullName evidence="9">MgtC/SapB family protein</fullName>
    </submittedName>
</protein>
<comment type="caution">
    <text evidence="9">The sequence shown here is derived from an EMBL/GenBank/DDBJ whole genome shotgun (WGS) entry which is preliminary data.</text>
</comment>
<organism evidence="9 10">
    <name type="scientific">Paenibacillus thiaminolyticus</name>
    <name type="common">Bacillus thiaminolyticus</name>
    <dbReference type="NCBI Taxonomy" id="49283"/>
    <lineage>
        <taxon>Bacteria</taxon>
        <taxon>Bacillati</taxon>
        <taxon>Bacillota</taxon>
        <taxon>Bacilli</taxon>
        <taxon>Bacillales</taxon>
        <taxon>Paenibacillaceae</taxon>
        <taxon>Paenibacillus</taxon>
    </lineage>
</organism>
<evidence type="ECO:0000256" key="1">
    <source>
        <dbReference type="ARBA" id="ARBA00004651"/>
    </source>
</evidence>
<dbReference type="Pfam" id="PF02308">
    <property type="entry name" value="MgtC"/>
    <property type="match status" value="1"/>
</dbReference>
<feature type="domain" description="MgtC/SapB/SrpB/YhiD N-terminal" evidence="8">
    <location>
        <begin position="22"/>
        <end position="151"/>
    </location>
</feature>
<keyword evidence="5 7" id="KW-1133">Transmembrane helix</keyword>
<evidence type="ECO:0000259" key="8">
    <source>
        <dbReference type="Pfam" id="PF02308"/>
    </source>
</evidence>
<feature type="transmembrane region" description="Helical" evidence="7">
    <location>
        <begin position="82"/>
        <end position="100"/>
    </location>
</feature>
<reference evidence="9 10" key="1">
    <citation type="submission" date="2018-09" db="EMBL/GenBank/DDBJ databases">
        <title>Paenibacillus SK2017-BO5.</title>
        <authorList>
            <person name="Piskunova J.V."/>
            <person name="Dubiley S.A."/>
            <person name="Severinov K.V."/>
        </authorList>
    </citation>
    <scope>NUCLEOTIDE SEQUENCE [LARGE SCALE GENOMIC DNA]</scope>
    <source>
        <strain evidence="9 10">BO5</strain>
    </source>
</reference>
<feature type="transmembrane region" description="Helical" evidence="7">
    <location>
        <begin position="128"/>
        <end position="147"/>
    </location>
</feature>
<name>A0A3A3GLX7_PANTH</name>
<feature type="transmembrane region" description="Helical" evidence="7">
    <location>
        <begin position="47"/>
        <end position="70"/>
    </location>
</feature>